<sequence length="338" mass="36491">MTSIRDDLVSKWAEAARAAPSDREWRAVALSVPATVRFLAGIREPDGRIALLIEAPLGAAPATLLRVATEGVSLSDRRDAAQGLVRVAVALEREPLRDVFEVLAADLVDVVRQAATPAQALTIGVSRLEAWRAFLRSGRRGLSREEQIGLLGELTVLELLSGEIGHEAAVEAWFGPLDGIHDFSRSGIGIEVKSVAGGGNLVRVSRLDQLDRRGLSSLLIARPRFQETPDGRTVPAAVRDIREAIDRSAPGVRRAFDDRLLRAGLLEVEPQASPGFAFILQDLYGFEVREDFPRLTGLSVPPEIVDASYSLDERLLGGFLIGADGLSRSLKMMGGAHD</sequence>
<proteinExistence type="predicted"/>
<gene>
    <name evidence="1" type="ORF">SAMN05444158_4335</name>
</gene>
<dbReference type="Proteomes" id="UP000243904">
    <property type="component" value="Chromosome I"/>
</dbReference>
<accession>A0A1H1XHV5</accession>
<evidence type="ECO:0000313" key="1">
    <source>
        <dbReference type="EMBL" id="SDT08838.1"/>
    </source>
</evidence>
<reference evidence="2" key="1">
    <citation type="submission" date="2016-10" db="EMBL/GenBank/DDBJ databases">
        <authorList>
            <person name="Varghese N."/>
            <person name="Submissions S."/>
        </authorList>
    </citation>
    <scope>NUCLEOTIDE SEQUENCE [LARGE SCALE GENOMIC DNA]</scope>
    <source>
        <strain evidence="2">GAS369</strain>
    </source>
</reference>
<name>A0A1H1XHV5_9BRAD</name>
<dbReference type="AlphaFoldDB" id="A0A1H1XHV5"/>
<dbReference type="Pfam" id="PF14390">
    <property type="entry name" value="DUF4420"/>
    <property type="match status" value="1"/>
</dbReference>
<protein>
    <submittedName>
        <fullName evidence="1">Putative PD-(D/E)XK family member</fullName>
    </submittedName>
</protein>
<dbReference type="RefSeq" id="WP_146688737.1">
    <property type="nucleotide sequence ID" value="NZ_LT629750.1"/>
</dbReference>
<organism evidence="1 2">
    <name type="scientific">Bradyrhizobium canariense</name>
    <dbReference type="NCBI Taxonomy" id="255045"/>
    <lineage>
        <taxon>Bacteria</taxon>
        <taxon>Pseudomonadati</taxon>
        <taxon>Pseudomonadota</taxon>
        <taxon>Alphaproteobacteria</taxon>
        <taxon>Hyphomicrobiales</taxon>
        <taxon>Nitrobacteraceae</taxon>
        <taxon>Bradyrhizobium</taxon>
    </lineage>
</organism>
<evidence type="ECO:0000313" key="2">
    <source>
        <dbReference type="Proteomes" id="UP000243904"/>
    </source>
</evidence>
<keyword evidence="2" id="KW-1185">Reference proteome</keyword>
<dbReference type="EMBL" id="LT629750">
    <property type="protein sequence ID" value="SDT08838.1"/>
    <property type="molecule type" value="Genomic_DNA"/>
</dbReference>
<dbReference type="InterPro" id="IPR025534">
    <property type="entry name" value="DUF4420"/>
</dbReference>